<comment type="caution">
    <text evidence="2">The sequence shown here is derived from an EMBL/GenBank/DDBJ whole genome shotgun (WGS) entry which is preliminary data.</text>
</comment>
<name>A0A821UWH7_9BILA</name>
<dbReference type="EMBL" id="CAJOBR010070957">
    <property type="protein sequence ID" value="CAF5099444.1"/>
    <property type="molecule type" value="Genomic_DNA"/>
</dbReference>
<keyword evidence="4" id="KW-1185">Reference proteome</keyword>
<organism evidence="2 4">
    <name type="scientific">Rotaria socialis</name>
    <dbReference type="NCBI Taxonomy" id="392032"/>
    <lineage>
        <taxon>Eukaryota</taxon>
        <taxon>Metazoa</taxon>
        <taxon>Spiralia</taxon>
        <taxon>Gnathifera</taxon>
        <taxon>Rotifera</taxon>
        <taxon>Eurotatoria</taxon>
        <taxon>Bdelloidea</taxon>
        <taxon>Philodinida</taxon>
        <taxon>Philodinidae</taxon>
        <taxon>Rotaria</taxon>
    </lineage>
</organism>
<dbReference type="Proteomes" id="UP000663848">
    <property type="component" value="Unassembled WGS sequence"/>
</dbReference>
<feature type="non-terminal residue" evidence="2">
    <location>
        <position position="1"/>
    </location>
</feature>
<reference evidence="2" key="1">
    <citation type="submission" date="2021-02" db="EMBL/GenBank/DDBJ databases">
        <authorList>
            <person name="Nowell W R."/>
        </authorList>
    </citation>
    <scope>NUCLEOTIDE SEQUENCE</scope>
</reference>
<feature type="region of interest" description="Disordered" evidence="1">
    <location>
        <begin position="1"/>
        <end position="31"/>
    </location>
</feature>
<evidence type="ECO:0000313" key="2">
    <source>
        <dbReference type="EMBL" id="CAF4897403.1"/>
    </source>
</evidence>
<evidence type="ECO:0000313" key="4">
    <source>
        <dbReference type="Proteomes" id="UP000663873"/>
    </source>
</evidence>
<proteinExistence type="predicted"/>
<protein>
    <submittedName>
        <fullName evidence="2">Uncharacterized protein</fullName>
    </submittedName>
</protein>
<sequence length="42" mass="4895">KRNDEPSYRTPVIDAESRRDDNEEHTDDDNNVSFQVVALLFS</sequence>
<dbReference type="Proteomes" id="UP000663873">
    <property type="component" value="Unassembled WGS sequence"/>
</dbReference>
<dbReference type="AlphaFoldDB" id="A0A821UWH7"/>
<evidence type="ECO:0000313" key="3">
    <source>
        <dbReference type="EMBL" id="CAF5099444.1"/>
    </source>
</evidence>
<evidence type="ECO:0000256" key="1">
    <source>
        <dbReference type="SAM" id="MobiDB-lite"/>
    </source>
</evidence>
<accession>A0A821UWH7</accession>
<gene>
    <name evidence="3" type="ORF">QYT958_LOCUS44757</name>
    <name evidence="2" type="ORF">UJA718_LOCUS45354</name>
</gene>
<dbReference type="EMBL" id="CAJOBP010075577">
    <property type="protein sequence ID" value="CAF4897403.1"/>
    <property type="molecule type" value="Genomic_DNA"/>
</dbReference>